<keyword evidence="5" id="KW-1185">Reference proteome</keyword>
<dbReference type="InterPro" id="IPR024370">
    <property type="entry name" value="PBP_domain"/>
</dbReference>
<dbReference type="SUPFAM" id="SSF53850">
    <property type="entry name" value="Periplasmic binding protein-like II"/>
    <property type="match status" value="1"/>
</dbReference>
<keyword evidence="1 2" id="KW-0732">Signal</keyword>
<protein>
    <recommendedName>
        <fullName evidence="3">PBP domain-containing protein</fullName>
    </recommendedName>
</protein>
<dbReference type="EMBL" id="RCZP01000002">
    <property type="protein sequence ID" value="TPG60274.1"/>
    <property type="molecule type" value="Genomic_DNA"/>
</dbReference>
<gene>
    <name evidence="4" type="ORF">EAH89_02470</name>
</gene>
<comment type="caution">
    <text evidence="4">The sequence shown here is derived from an EMBL/GenBank/DDBJ whole genome shotgun (WGS) entry which is preliminary data.</text>
</comment>
<feature type="chain" id="PRO_5021405464" description="PBP domain-containing protein" evidence="2">
    <location>
        <begin position="26"/>
        <end position="272"/>
    </location>
</feature>
<dbReference type="Pfam" id="PF12849">
    <property type="entry name" value="PBP_like_2"/>
    <property type="match status" value="1"/>
</dbReference>
<feature type="signal peptide" evidence="2">
    <location>
        <begin position="1"/>
        <end position="25"/>
    </location>
</feature>
<dbReference type="PANTHER" id="PTHR30570:SF1">
    <property type="entry name" value="PHOSPHATE-BINDING PROTEIN PSTS"/>
    <property type="match status" value="1"/>
</dbReference>
<sequence length="272" mass="28123">MRNRLPILSAGLAALLALSALPARAADVLRVGGTGGATALLAHLGKPFTRQTGIVVEVIPSLGSGGGIAATADGVLDLAVSGRPLSAAEKARGLVQAAAVRTPYVLATSHRAPPAMTESEVVGAYASETASWPDGSPIKLVLRPRAESDNQVLAALFPGMGAALDGARRRPELPVAATDQDNADAAEGLRGSLIGTTYTQVVMEERNLRMIAIGGVAPSIESFESGAYRHTKVFHVIHAQRPGGVAERFVRFLRSEEGVRALREAGCLPAAD</sequence>
<evidence type="ECO:0000256" key="2">
    <source>
        <dbReference type="SAM" id="SignalP"/>
    </source>
</evidence>
<dbReference type="PANTHER" id="PTHR30570">
    <property type="entry name" value="PERIPLASMIC PHOSPHATE BINDING COMPONENT OF PHOSPHATE ABC TRANSPORTER"/>
    <property type="match status" value="1"/>
</dbReference>
<proteinExistence type="predicted"/>
<organism evidence="4 5">
    <name type="scientific">Muricoccus nepalensis</name>
    <dbReference type="NCBI Taxonomy" id="1854500"/>
    <lineage>
        <taxon>Bacteria</taxon>
        <taxon>Pseudomonadati</taxon>
        <taxon>Pseudomonadota</taxon>
        <taxon>Alphaproteobacteria</taxon>
        <taxon>Acetobacterales</taxon>
        <taxon>Roseomonadaceae</taxon>
        <taxon>Muricoccus</taxon>
    </lineage>
</organism>
<evidence type="ECO:0000313" key="4">
    <source>
        <dbReference type="EMBL" id="TPG60274.1"/>
    </source>
</evidence>
<dbReference type="InterPro" id="IPR050811">
    <property type="entry name" value="Phosphate_ABC_transporter"/>
</dbReference>
<evidence type="ECO:0000256" key="1">
    <source>
        <dbReference type="ARBA" id="ARBA00022729"/>
    </source>
</evidence>
<evidence type="ECO:0000313" key="5">
    <source>
        <dbReference type="Proteomes" id="UP000317078"/>
    </source>
</evidence>
<dbReference type="Gene3D" id="3.40.190.10">
    <property type="entry name" value="Periplasmic binding protein-like II"/>
    <property type="match status" value="2"/>
</dbReference>
<dbReference type="OrthoDB" id="5506472at2"/>
<dbReference type="RefSeq" id="WP_140881202.1">
    <property type="nucleotide sequence ID" value="NZ_RCZP01000002.1"/>
</dbReference>
<feature type="domain" description="PBP" evidence="3">
    <location>
        <begin position="24"/>
        <end position="257"/>
    </location>
</feature>
<dbReference type="Proteomes" id="UP000317078">
    <property type="component" value="Unassembled WGS sequence"/>
</dbReference>
<reference evidence="4 5" key="1">
    <citation type="journal article" date="2019" name="Environ. Microbiol.">
        <title>Species interactions and distinct microbial communities in high Arctic permafrost affected cryosols are associated with the CH4 and CO2 gas fluxes.</title>
        <authorList>
            <person name="Altshuler I."/>
            <person name="Hamel J."/>
            <person name="Turney S."/>
            <person name="Magnuson E."/>
            <person name="Levesque R."/>
            <person name="Greer C."/>
            <person name="Whyte L.G."/>
        </authorList>
    </citation>
    <scope>NUCLEOTIDE SEQUENCE [LARGE SCALE GENOMIC DNA]</scope>
    <source>
        <strain evidence="4 5">S9.3B</strain>
    </source>
</reference>
<accession>A0A502GEG7</accession>
<name>A0A502GEG7_9PROT</name>
<evidence type="ECO:0000259" key="3">
    <source>
        <dbReference type="Pfam" id="PF12849"/>
    </source>
</evidence>
<dbReference type="AlphaFoldDB" id="A0A502GEG7"/>